<dbReference type="InterPro" id="IPR039426">
    <property type="entry name" value="TonB-dep_rcpt-like"/>
</dbReference>
<dbReference type="Gene3D" id="2.170.130.10">
    <property type="entry name" value="TonB-dependent receptor, plug domain"/>
    <property type="match status" value="1"/>
</dbReference>
<name>A0A5B8VPH0_9BACT</name>
<dbReference type="KEGG" id="agi:FSB73_19540"/>
<sequence length="1010" mass="111602">MMKSFLLVLFCSFAMLTQAQQPTGKRSISGIVHDANNLPLVGATIKSTRTNQGVVSDDSGKFIITALSNDTLVVDYVGYTTQRVPVLDKTILNITLIKNNIGDLNDVVVIGYGSVEKKNLTTAVASVDAKKLTEQSSTTNIIQGLQGKVAGVSIFQNSGKPGGSPTIRIRGTGSINASNDPLYVIDGIVGADPNTIDPNIVASVDVLKDAAASAIYGARGANGVVIITTKEGSKGSSVISFNHTSSISSLERELKLLDANGALEMIKRQYAYSDKLPPNLDPDNDFARKSELFNADGSPKYNTDWQKEATRSAYSTNNSLSFSGGNQKMSVLANVSYKNQQGIMLNSYQKQINGYLNIGWDVKPWLHLQANINGGAYEGNNVELNTLGLNAIRETYEFLPFLPVTYADGTYSRKGDYPGAENSENPVKLLNDIKDIQGNIYAQSSFIATVHFSNKLDFTTSWGGQYAGPYENYYAGKTVFGVSETQNGVAQRTNGTNAGWTNEEYFTYNTDFGKNQLNVVAGASWYYNVSSSTKAGSENFFDDYFTYNSLQTGTVLEQPNSSKIEYQLNSYYLRPTYNYDNRYIISGSLRADGSSRFGKNNKYGTFYSLSGAWRLSNEAFFKPALNAVNDLKLRVSYGVVGNSEIGNYATLNQLSSQVAVFNGSAAAGVILTNLGNNDLKWERQNQFDVGIDGSFLHNRISFTGDYYSKKTTDLLYLKQLPATTGYQSTWDNIGSIRNRGIELAITTKNIVSDNFDWTTTLNYSMNRSKVLDIHGDILSEWAGRIEEGRSLDEFYGYTRIGTWGSNEQQEAAKYGRKPGDVKYLDRNNDGAINADDQLYLGHKLPRYEANFTSTLRYKQFSLFVDVQTMQGNKIMDFSRFITEGDNPNVNTYTSILNAWTPDHQNTRLGALRTTVEQNSAMGIDNFTIQDGSFVRIRNIGLNYSFPEKLLQQWKLQKLSVGIQAENYFLFTKYTGYDPEISSFGGGLNQGVDVYGYPKPKIIALNLNLTF</sequence>
<organism evidence="13 14">
    <name type="scientific">Arachidicoccus ginsenosidivorans</name>
    <dbReference type="NCBI Taxonomy" id="496057"/>
    <lineage>
        <taxon>Bacteria</taxon>
        <taxon>Pseudomonadati</taxon>
        <taxon>Bacteroidota</taxon>
        <taxon>Chitinophagia</taxon>
        <taxon>Chitinophagales</taxon>
        <taxon>Chitinophagaceae</taxon>
        <taxon>Arachidicoccus</taxon>
    </lineage>
</organism>
<dbReference type="SUPFAM" id="SSF56935">
    <property type="entry name" value="Porins"/>
    <property type="match status" value="1"/>
</dbReference>
<dbReference type="NCBIfam" id="TIGR04057">
    <property type="entry name" value="SusC_RagA_signa"/>
    <property type="match status" value="1"/>
</dbReference>
<dbReference type="InterPro" id="IPR023997">
    <property type="entry name" value="TonB-dep_OMP_SusC/RagA_CS"/>
</dbReference>
<evidence type="ECO:0000313" key="14">
    <source>
        <dbReference type="Proteomes" id="UP000321291"/>
    </source>
</evidence>
<evidence type="ECO:0000256" key="3">
    <source>
        <dbReference type="ARBA" id="ARBA00022452"/>
    </source>
</evidence>
<dbReference type="InterPro" id="IPR036942">
    <property type="entry name" value="Beta-barrel_TonB_sf"/>
</dbReference>
<keyword evidence="4 8" id="KW-0812">Transmembrane</keyword>
<keyword evidence="6 8" id="KW-0472">Membrane</keyword>
<keyword evidence="13" id="KW-0675">Receptor</keyword>
<dbReference type="InterPro" id="IPR023996">
    <property type="entry name" value="TonB-dep_OMP_SusC/RagA"/>
</dbReference>
<dbReference type="PROSITE" id="PS52016">
    <property type="entry name" value="TONB_DEPENDENT_REC_3"/>
    <property type="match status" value="1"/>
</dbReference>
<dbReference type="InterPro" id="IPR008969">
    <property type="entry name" value="CarboxyPept-like_regulatory"/>
</dbReference>
<keyword evidence="14" id="KW-1185">Reference proteome</keyword>
<dbReference type="Pfam" id="PF13715">
    <property type="entry name" value="CarbopepD_reg_2"/>
    <property type="match status" value="1"/>
</dbReference>
<dbReference type="InterPro" id="IPR000531">
    <property type="entry name" value="Beta-barrel_TonB"/>
</dbReference>
<accession>A0A5B8VPH0</accession>
<proteinExistence type="inferred from homology"/>
<reference evidence="13 14" key="1">
    <citation type="journal article" date="2017" name="Int. J. Syst. Evol. Microbiol.">
        <title>Arachidicoccus ginsenosidivorans sp. nov., with ginsenoside-converting activity isolated from ginseng cultivating soil.</title>
        <authorList>
            <person name="Siddiqi M.Z."/>
            <person name="Aslam Z."/>
            <person name="Im W.T."/>
        </authorList>
    </citation>
    <scope>NUCLEOTIDE SEQUENCE [LARGE SCALE GENOMIC DNA]</scope>
    <source>
        <strain evidence="13 14">Gsoil 809</strain>
    </source>
</reference>
<dbReference type="Gene3D" id="2.40.170.20">
    <property type="entry name" value="TonB-dependent receptor, beta-barrel domain"/>
    <property type="match status" value="1"/>
</dbReference>
<keyword evidence="3 8" id="KW-1134">Transmembrane beta strand</keyword>
<feature type="chain" id="PRO_5022926069" evidence="10">
    <location>
        <begin position="20"/>
        <end position="1010"/>
    </location>
</feature>
<feature type="domain" description="TonB-dependent receptor-like beta-barrel" evidence="11">
    <location>
        <begin position="395"/>
        <end position="957"/>
    </location>
</feature>
<dbReference type="NCBIfam" id="TIGR04056">
    <property type="entry name" value="OMP_RagA_SusC"/>
    <property type="match status" value="1"/>
</dbReference>
<keyword evidence="5 9" id="KW-0798">TonB box</keyword>
<dbReference type="Proteomes" id="UP000321291">
    <property type="component" value="Chromosome"/>
</dbReference>
<comment type="subcellular location">
    <subcellularLocation>
        <location evidence="1 8">Cell outer membrane</location>
        <topology evidence="1 8">Multi-pass membrane protein</topology>
    </subcellularLocation>
</comment>
<evidence type="ECO:0000256" key="8">
    <source>
        <dbReference type="PROSITE-ProRule" id="PRU01360"/>
    </source>
</evidence>
<evidence type="ECO:0000256" key="7">
    <source>
        <dbReference type="ARBA" id="ARBA00023237"/>
    </source>
</evidence>
<evidence type="ECO:0000256" key="2">
    <source>
        <dbReference type="ARBA" id="ARBA00022448"/>
    </source>
</evidence>
<evidence type="ECO:0000259" key="12">
    <source>
        <dbReference type="Pfam" id="PF07715"/>
    </source>
</evidence>
<dbReference type="RefSeq" id="WP_146786084.1">
    <property type="nucleotide sequence ID" value="NZ_CP042434.1"/>
</dbReference>
<dbReference type="Pfam" id="PF00593">
    <property type="entry name" value="TonB_dep_Rec_b-barrel"/>
    <property type="match status" value="1"/>
</dbReference>
<evidence type="ECO:0000259" key="11">
    <source>
        <dbReference type="Pfam" id="PF00593"/>
    </source>
</evidence>
<dbReference type="InterPro" id="IPR012910">
    <property type="entry name" value="Plug_dom"/>
</dbReference>
<feature type="signal peptide" evidence="10">
    <location>
        <begin position="1"/>
        <end position="19"/>
    </location>
</feature>
<evidence type="ECO:0000256" key="4">
    <source>
        <dbReference type="ARBA" id="ARBA00022692"/>
    </source>
</evidence>
<dbReference type="Gene3D" id="2.60.40.1120">
    <property type="entry name" value="Carboxypeptidase-like, regulatory domain"/>
    <property type="match status" value="1"/>
</dbReference>
<dbReference type="AlphaFoldDB" id="A0A5B8VPH0"/>
<evidence type="ECO:0000256" key="6">
    <source>
        <dbReference type="ARBA" id="ARBA00023136"/>
    </source>
</evidence>
<keyword evidence="7 8" id="KW-0998">Cell outer membrane</keyword>
<evidence type="ECO:0000256" key="5">
    <source>
        <dbReference type="ARBA" id="ARBA00023077"/>
    </source>
</evidence>
<keyword evidence="10" id="KW-0732">Signal</keyword>
<dbReference type="OrthoDB" id="9768177at2"/>
<comment type="similarity">
    <text evidence="8 9">Belongs to the TonB-dependent receptor family.</text>
</comment>
<evidence type="ECO:0000256" key="9">
    <source>
        <dbReference type="RuleBase" id="RU003357"/>
    </source>
</evidence>
<dbReference type="SUPFAM" id="SSF49464">
    <property type="entry name" value="Carboxypeptidase regulatory domain-like"/>
    <property type="match status" value="1"/>
</dbReference>
<dbReference type="EMBL" id="CP042434">
    <property type="protein sequence ID" value="QEC73527.1"/>
    <property type="molecule type" value="Genomic_DNA"/>
</dbReference>
<gene>
    <name evidence="13" type="ORF">FSB73_19540</name>
</gene>
<dbReference type="InterPro" id="IPR037066">
    <property type="entry name" value="Plug_dom_sf"/>
</dbReference>
<evidence type="ECO:0000256" key="10">
    <source>
        <dbReference type="SAM" id="SignalP"/>
    </source>
</evidence>
<evidence type="ECO:0000256" key="1">
    <source>
        <dbReference type="ARBA" id="ARBA00004571"/>
    </source>
</evidence>
<feature type="domain" description="TonB-dependent receptor plug" evidence="12">
    <location>
        <begin position="117"/>
        <end position="224"/>
    </location>
</feature>
<dbReference type="Pfam" id="PF07715">
    <property type="entry name" value="Plug"/>
    <property type="match status" value="1"/>
</dbReference>
<evidence type="ECO:0000313" key="13">
    <source>
        <dbReference type="EMBL" id="QEC73527.1"/>
    </source>
</evidence>
<dbReference type="GO" id="GO:0009279">
    <property type="term" value="C:cell outer membrane"/>
    <property type="evidence" value="ECO:0007669"/>
    <property type="project" value="UniProtKB-SubCell"/>
</dbReference>
<protein>
    <submittedName>
        <fullName evidence="13">TonB-dependent receptor</fullName>
    </submittedName>
</protein>
<keyword evidence="2 8" id="KW-0813">Transport</keyword>